<reference evidence="2" key="1">
    <citation type="submission" date="2020-05" db="EMBL/GenBank/DDBJ databases">
        <authorList>
            <person name="Zhu T."/>
            <person name="Keshari N."/>
            <person name="Lu X."/>
        </authorList>
    </citation>
    <scope>NUCLEOTIDE SEQUENCE</scope>
    <source>
        <strain evidence="2">NK1-22</strain>
    </source>
</reference>
<feature type="domain" description="BON" evidence="1">
    <location>
        <begin position="43"/>
        <end position="113"/>
    </location>
</feature>
<evidence type="ECO:0000313" key="2">
    <source>
        <dbReference type="EMBL" id="WOB44089.1"/>
    </source>
</evidence>
<proteinExistence type="predicted"/>
<name>A0AA96Y7D4_9CYAN</name>
<organism evidence="2">
    <name type="scientific">Thermoleptolyngbya oregonensis NK1-22</name>
    <dbReference type="NCBI Taxonomy" id="2547457"/>
    <lineage>
        <taxon>Bacteria</taxon>
        <taxon>Bacillati</taxon>
        <taxon>Cyanobacteriota</taxon>
        <taxon>Cyanophyceae</taxon>
        <taxon>Oculatellales</taxon>
        <taxon>Oculatellaceae</taxon>
        <taxon>Thermoleptolyngbya</taxon>
    </lineage>
</organism>
<dbReference type="PROSITE" id="PS50914">
    <property type="entry name" value="BON"/>
    <property type="match status" value="1"/>
</dbReference>
<dbReference type="InterPro" id="IPR007055">
    <property type="entry name" value="BON_dom"/>
</dbReference>
<dbReference type="KEGG" id="tog:HNI00_13710"/>
<protein>
    <recommendedName>
        <fullName evidence="1">BON domain-containing protein</fullName>
    </recommendedName>
</protein>
<dbReference type="RefSeq" id="WP_316787039.1">
    <property type="nucleotide sequence ID" value="NZ_CP053540.1"/>
</dbReference>
<accession>A0AA96Y7D4</accession>
<evidence type="ECO:0000259" key="1">
    <source>
        <dbReference type="PROSITE" id="PS50914"/>
    </source>
</evidence>
<dbReference type="AlphaFoldDB" id="A0AA96Y7D4"/>
<gene>
    <name evidence="2" type="ORF">HNI00_13710</name>
</gene>
<sequence length="126" mass="13674">MISGALSFVESTGMNTHSSAKDTTHSLFKTIPPERVGIDGEYDYNGLANRVTQALEQQFSYEELQHLTVRQRGTVVMLSGKLSSQQLLQKIRCASLNVSGATDVEIHGVDIVPQSAYQGTTQANCA</sequence>
<dbReference type="EMBL" id="CP053540">
    <property type="protein sequence ID" value="WOB44089.1"/>
    <property type="molecule type" value="Genomic_DNA"/>
</dbReference>